<accession>A0A6I4ICT0</accession>
<protein>
    <submittedName>
        <fullName evidence="4">DUF4974 domain-containing protein</fullName>
    </submittedName>
</protein>
<comment type="caution">
    <text evidence="4">The sequence shown here is derived from an EMBL/GenBank/DDBJ whole genome shotgun (WGS) entry which is preliminary data.</text>
</comment>
<sequence>MDREEYLKLAAKYLNGKCTPEEEAALMSYSDGISFDDDQPDEIPAKHLFAYKLLKGKIDNHIQKTKVNKSNNVRYFKWIGAAAAILVFALGAVLILNFPRPTATIQITYKPKKPVANKGTALILANGEQVDLSTGKSQSLNNKSAQIEQVTKGHIKYRGGVATDQQPLVYHTVATPVGEHYELELSDGSKIWLNAQSSVKFPVLFSKSHRDIEISGEAYFEVAKNKVAPFTVSVNGTAIRVLGTHFNVSAYPGEHTVNTTLLEGSVELVAGEHKTLLSPGKIGIVDPVKQSFKVEDADIDQTMAWKGGLFVFRDENICEVMKIAARWYGVDIEVADDVKNKTFGGTVSQNRSLTDFMELIKLTGGINYKITGRKVTVMK</sequence>
<evidence type="ECO:0000259" key="2">
    <source>
        <dbReference type="Pfam" id="PF04773"/>
    </source>
</evidence>
<organism evidence="4 5">
    <name type="scientific">Mucilaginibacter aquatilis</name>
    <dbReference type="NCBI Taxonomy" id="1517760"/>
    <lineage>
        <taxon>Bacteria</taxon>
        <taxon>Pseudomonadati</taxon>
        <taxon>Bacteroidota</taxon>
        <taxon>Sphingobacteriia</taxon>
        <taxon>Sphingobacteriales</taxon>
        <taxon>Sphingobacteriaceae</taxon>
        <taxon>Mucilaginibacter</taxon>
    </lineage>
</organism>
<dbReference type="InterPro" id="IPR032508">
    <property type="entry name" value="FecR_C"/>
</dbReference>
<keyword evidence="1" id="KW-0812">Transmembrane</keyword>
<keyword evidence="1" id="KW-1133">Transmembrane helix</keyword>
<gene>
    <name evidence="4" type="ORF">GO816_17880</name>
</gene>
<name>A0A6I4ICT0_9SPHI</name>
<dbReference type="Pfam" id="PF04773">
    <property type="entry name" value="FecR"/>
    <property type="match status" value="1"/>
</dbReference>
<evidence type="ECO:0000313" key="5">
    <source>
        <dbReference type="Proteomes" id="UP000434850"/>
    </source>
</evidence>
<feature type="domain" description="Protein FecR C-terminal" evidence="3">
    <location>
        <begin position="310"/>
        <end position="377"/>
    </location>
</feature>
<dbReference type="AlphaFoldDB" id="A0A6I4ICT0"/>
<keyword evidence="5" id="KW-1185">Reference proteome</keyword>
<evidence type="ECO:0000256" key="1">
    <source>
        <dbReference type="SAM" id="Phobius"/>
    </source>
</evidence>
<dbReference type="InterPro" id="IPR012373">
    <property type="entry name" value="Ferrdict_sens_TM"/>
</dbReference>
<evidence type="ECO:0000313" key="4">
    <source>
        <dbReference type="EMBL" id="MVN93005.1"/>
    </source>
</evidence>
<dbReference type="Gene3D" id="3.55.50.30">
    <property type="match status" value="1"/>
</dbReference>
<feature type="transmembrane region" description="Helical" evidence="1">
    <location>
        <begin position="75"/>
        <end position="98"/>
    </location>
</feature>
<dbReference type="PANTHER" id="PTHR30273">
    <property type="entry name" value="PERIPLASMIC SIGNAL SENSOR AND SIGMA FACTOR ACTIVATOR FECR-RELATED"/>
    <property type="match status" value="1"/>
</dbReference>
<dbReference type="Gene3D" id="2.60.120.1440">
    <property type="match status" value="1"/>
</dbReference>
<dbReference type="InterPro" id="IPR006860">
    <property type="entry name" value="FecR"/>
</dbReference>
<dbReference type="Proteomes" id="UP000434850">
    <property type="component" value="Unassembled WGS sequence"/>
</dbReference>
<evidence type="ECO:0000259" key="3">
    <source>
        <dbReference type="Pfam" id="PF16344"/>
    </source>
</evidence>
<dbReference type="PANTHER" id="PTHR30273:SF2">
    <property type="entry name" value="PROTEIN FECR"/>
    <property type="match status" value="1"/>
</dbReference>
<proteinExistence type="predicted"/>
<reference evidence="4 5" key="1">
    <citation type="submission" date="2019-12" db="EMBL/GenBank/DDBJ databases">
        <title>Mucilaginibacter sp. HME9299 genome sequencing and assembly.</title>
        <authorList>
            <person name="Kang H."/>
            <person name="Kim H."/>
            <person name="Joh K."/>
        </authorList>
    </citation>
    <scope>NUCLEOTIDE SEQUENCE [LARGE SCALE GENOMIC DNA]</scope>
    <source>
        <strain evidence="4 5">HME9299</strain>
    </source>
</reference>
<dbReference type="Pfam" id="PF16344">
    <property type="entry name" value="FecR_C"/>
    <property type="match status" value="1"/>
</dbReference>
<dbReference type="OrthoDB" id="1099963at2"/>
<dbReference type="EMBL" id="WQLA01000008">
    <property type="protein sequence ID" value="MVN93005.1"/>
    <property type="molecule type" value="Genomic_DNA"/>
</dbReference>
<dbReference type="GO" id="GO:0016989">
    <property type="term" value="F:sigma factor antagonist activity"/>
    <property type="evidence" value="ECO:0007669"/>
    <property type="project" value="TreeGrafter"/>
</dbReference>
<dbReference type="RefSeq" id="WP_157543324.1">
    <property type="nucleotide sequence ID" value="NZ_WQLA01000008.1"/>
</dbReference>
<feature type="domain" description="FecR protein" evidence="2">
    <location>
        <begin position="172"/>
        <end position="267"/>
    </location>
</feature>
<keyword evidence="1" id="KW-0472">Membrane</keyword>